<feature type="transmembrane region" description="Helical" evidence="6">
    <location>
        <begin position="216"/>
        <end position="236"/>
    </location>
</feature>
<feature type="transmembrane region" description="Helical" evidence="6">
    <location>
        <begin position="98"/>
        <end position="119"/>
    </location>
</feature>
<proteinExistence type="predicted"/>
<dbReference type="InterPro" id="IPR001851">
    <property type="entry name" value="ABC_transp_permease"/>
</dbReference>
<sequence length="350" mass="38112">MYYARYLLRYLRNEVLVLPSRVIVLVFVASLLAFPLMSQDPNLLRMLIVTALFSLYAVSWDLLSGYTGQISLGHALFFGLGAYASALLSSHLDLPPYVTIPAGATVATLAGLLVGVPCLRLRKHYLALATLAFPIMLTGLVLAFPGFSGGEGGIWRIARLTATRVAEYYLIMGVMLGAVFALWKIVGSRVGLIFHSIREDETAARALGINTVRYKLLAFALSGFTAGVAGALYAHSSAARIVAPGVVLSLFMSFQPVIWTIFGGVATLYGPISGVFVLYPLLDTLNIVIPKYRMLVFALLVLLILRFMPHGISIWIRDTIERVCPSCRVRNAALRHACRACGTELRAARS</sequence>
<feature type="transmembrane region" description="Helical" evidence="6">
    <location>
        <begin position="75"/>
        <end position="92"/>
    </location>
</feature>
<dbReference type="Pfam" id="PF02653">
    <property type="entry name" value="BPD_transp_2"/>
    <property type="match status" value="1"/>
</dbReference>
<gene>
    <name evidence="7" type="ORF">BIP78_1220</name>
</gene>
<feature type="transmembrane region" description="Helical" evidence="6">
    <location>
        <begin position="43"/>
        <end position="63"/>
    </location>
</feature>
<keyword evidence="2" id="KW-1003">Cell membrane</keyword>
<dbReference type="GO" id="GO:0005886">
    <property type="term" value="C:plasma membrane"/>
    <property type="evidence" value="ECO:0007669"/>
    <property type="project" value="UniProtKB-SubCell"/>
</dbReference>
<dbReference type="PANTHER" id="PTHR30482:SF10">
    <property type="entry name" value="HIGH-AFFINITY BRANCHED-CHAIN AMINO ACID TRANSPORT PROTEIN BRAE"/>
    <property type="match status" value="1"/>
</dbReference>
<dbReference type="AlphaFoldDB" id="A0A410FV87"/>
<feature type="transmembrane region" description="Helical" evidence="6">
    <location>
        <begin position="256"/>
        <end position="282"/>
    </location>
</feature>
<evidence type="ECO:0000313" key="8">
    <source>
        <dbReference type="Proteomes" id="UP000287233"/>
    </source>
</evidence>
<feature type="transmembrane region" description="Helical" evidence="6">
    <location>
        <begin position="126"/>
        <end position="148"/>
    </location>
</feature>
<accession>A0A410FV87</accession>
<dbReference type="GO" id="GO:0015658">
    <property type="term" value="F:branched-chain amino acid transmembrane transporter activity"/>
    <property type="evidence" value="ECO:0007669"/>
    <property type="project" value="InterPro"/>
</dbReference>
<dbReference type="CDD" id="cd06581">
    <property type="entry name" value="TM_PBP1_LivM_like"/>
    <property type="match status" value="1"/>
</dbReference>
<evidence type="ECO:0000256" key="2">
    <source>
        <dbReference type="ARBA" id="ARBA00022475"/>
    </source>
</evidence>
<evidence type="ECO:0000313" key="7">
    <source>
        <dbReference type="EMBL" id="QAA76986.1"/>
    </source>
</evidence>
<evidence type="ECO:0000256" key="3">
    <source>
        <dbReference type="ARBA" id="ARBA00022692"/>
    </source>
</evidence>
<protein>
    <submittedName>
        <fullName evidence="7">Branched-chain amino acid transport system permease protein LivM</fullName>
    </submittedName>
</protein>
<organism evidence="7 8">
    <name type="scientific">Bipolaricaulis sibiricus</name>
    <dbReference type="NCBI Taxonomy" id="2501609"/>
    <lineage>
        <taxon>Bacteria</taxon>
        <taxon>Candidatus Bipolaricaulota</taxon>
        <taxon>Candidatus Bipolaricaulia</taxon>
        <taxon>Candidatus Bipolaricaulales</taxon>
        <taxon>Candidatus Bipolaricaulaceae</taxon>
        <taxon>Candidatus Bipolaricaulis</taxon>
    </lineage>
</organism>
<dbReference type="InterPro" id="IPR043428">
    <property type="entry name" value="LivM-like"/>
</dbReference>
<feature type="transmembrane region" description="Helical" evidence="6">
    <location>
        <begin position="294"/>
        <end position="316"/>
    </location>
</feature>
<evidence type="ECO:0000256" key="6">
    <source>
        <dbReference type="SAM" id="Phobius"/>
    </source>
</evidence>
<evidence type="ECO:0000256" key="5">
    <source>
        <dbReference type="ARBA" id="ARBA00023136"/>
    </source>
</evidence>
<keyword evidence="5 6" id="KW-0472">Membrane</keyword>
<dbReference type="PANTHER" id="PTHR30482">
    <property type="entry name" value="HIGH-AFFINITY BRANCHED-CHAIN AMINO ACID TRANSPORT SYSTEM PERMEASE"/>
    <property type="match status" value="1"/>
</dbReference>
<keyword evidence="4 6" id="KW-1133">Transmembrane helix</keyword>
<feature type="transmembrane region" description="Helical" evidence="6">
    <location>
        <begin position="168"/>
        <end position="186"/>
    </location>
</feature>
<name>A0A410FV87_BIPS1</name>
<feature type="transmembrane region" description="Helical" evidence="6">
    <location>
        <begin position="15"/>
        <end position="37"/>
    </location>
</feature>
<dbReference type="KEGG" id="bih:BIP78_1220"/>
<reference evidence="8" key="1">
    <citation type="submission" date="2018-12" db="EMBL/GenBank/DDBJ databases">
        <title>Complete genome sequence of an uncultured bacterium of the candidate phylum Bipolaricaulota.</title>
        <authorList>
            <person name="Kadnikov V.V."/>
            <person name="Mardanov A.V."/>
            <person name="Beletsky A.V."/>
            <person name="Frank Y.A."/>
            <person name="Karnachuk O.V."/>
            <person name="Ravin N.V."/>
        </authorList>
    </citation>
    <scope>NUCLEOTIDE SEQUENCE [LARGE SCALE GENOMIC DNA]</scope>
</reference>
<evidence type="ECO:0000256" key="4">
    <source>
        <dbReference type="ARBA" id="ARBA00022989"/>
    </source>
</evidence>
<comment type="subcellular location">
    <subcellularLocation>
        <location evidence="1">Cell membrane</location>
        <topology evidence="1">Multi-pass membrane protein</topology>
    </subcellularLocation>
</comment>
<dbReference type="Proteomes" id="UP000287233">
    <property type="component" value="Chromosome"/>
</dbReference>
<keyword evidence="3 6" id="KW-0812">Transmembrane</keyword>
<dbReference type="EMBL" id="CP034928">
    <property type="protein sequence ID" value="QAA76986.1"/>
    <property type="molecule type" value="Genomic_DNA"/>
</dbReference>
<evidence type="ECO:0000256" key="1">
    <source>
        <dbReference type="ARBA" id="ARBA00004651"/>
    </source>
</evidence>